<organism evidence="1 2">
    <name type="scientific">Psilocybe cyanescens</name>
    <dbReference type="NCBI Taxonomy" id="93625"/>
    <lineage>
        <taxon>Eukaryota</taxon>
        <taxon>Fungi</taxon>
        <taxon>Dikarya</taxon>
        <taxon>Basidiomycota</taxon>
        <taxon>Agaricomycotina</taxon>
        <taxon>Agaricomycetes</taxon>
        <taxon>Agaricomycetidae</taxon>
        <taxon>Agaricales</taxon>
        <taxon>Agaricineae</taxon>
        <taxon>Strophariaceae</taxon>
        <taxon>Psilocybe</taxon>
    </lineage>
</organism>
<sequence length="179" mass="20507">MLSFLVNGYHLFHRYSGACSIREFFEGSTLNELDVFEVAVTTPPGIVLPLLLKSPDAGLWFYIRQYRYINQFIPQVLFTCPAGSSVQDRFNAKVPIWRHQYQALFADLSTRLELRSYHPAEGRTRKSRLRPLLPAKGRTYDTEIPCVKSTACQVPLSEYMQKAWATFARDPAQELVNNG</sequence>
<dbReference type="STRING" id="93625.A0A409XE38"/>
<dbReference type="InParanoid" id="A0A409XE38"/>
<reference evidence="1 2" key="1">
    <citation type="journal article" date="2018" name="Evol. Lett.">
        <title>Horizontal gene cluster transfer increased hallucinogenic mushroom diversity.</title>
        <authorList>
            <person name="Reynolds H.T."/>
            <person name="Vijayakumar V."/>
            <person name="Gluck-Thaler E."/>
            <person name="Korotkin H.B."/>
            <person name="Matheny P.B."/>
            <person name="Slot J.C."/>
        </authorList>
    </citation>
    <scope>NUCLEOTIDE SEQUENCE [LARGE SCALE GENOMIC DNA]</scope>
    <source>
        <strain evidence="1 2">2631</strain>
    </source>
</reference>
<gene>
    <name evidence="1" type="ORF">CVT25_005104</name>
</gene>
<proteinExistence type="predicted"/>
<name>A0A409XE38_PSICY</name>
<evidence type="ECO:0000313" key="2">
    <source>
        <dbReference type="Proteomes" id="UP000283269"/>
    </source>
</evidence>
<accession>A0A409XE38</accession>
<comment type="caution">
    <text evidence="1">The sequence shown here is derived from an EMBL/GenBank/DDBJ whole genome shotgun (WGS) entry which is preliminary data.</text>
</comment>
<dbReference type="Proteomes" id="UP000283269">
    <property type="component" value="Unassembled WGS sequence"/>
</dbReference>
<evidence type="ECO:0000313" key="1">
    <source>
        <dbReference type="EMBL" id="PPQ89005.1"/>
    </source>
</evidence>
<protein>
    <submittedName>
        <fullName evidence="1">Uncharacterized protein</fullName>
    </submittedName>
</protein>
<dbReference type="AlphaFoldDB" id="A0A409XE38"/>
<dbReference type="EMBL" id="NHYD01001970">
    <property type="protein sequence ID" value="PPQ89005.1"/>
    <property type="molecule type" value="Genomic_DNA"/>
</dbReference>
<keyword evidence="2" id="KW-1185">Reference proteome</keyword>